<dbReference type="Pfam" id="PF11905">
    <property type="entry name" value="DUF3425"/>
    <property type="match status" value="1"/>
</dbReference>
<dbReference type="GeneID" id="33560400"/>
<dbReference type="PANTHER" id="PTHR38116:SF8">
    <property type="entry name" value="BZIP DOMAIN-CONTAINING PROTEIN"/>
    <property type="match status" value="1"/>
</dbReference>
<sequence>MSSGTSSDGSNPMKRCEATRCLNDRKKRVITPSRREQNRASQKRWRERRRGNRTSSDGSQSTESPSETPGRQSVGPQDKGDLVFLHADTDHLSMSSALATCSTPSLISGASEPSLPMLDSRNLNDPFSSLFSAMLYNAIALGFDLPRLINCSPTVLSPFYRPLMDTNIDQADLLSSIIAGLPPDLPPSLRPTISQVLFPHHPCLDLIPFPKLRDNVLMVAAAMPHKPVQWSLKLDLYQNGGLQLASMIEKEAPLVSPGGTVWPWEASSWHVEPWFKSKWLLAFGAVN</sequence>
<comment type="caution">
    <text evidence="3">The sequence shown here is derived from an EMBL/GenBank/DDBJ whole genome shotgun (WGS) entry which is preliminary data.</text>
</comment>
<accession>A0A1Y1UCD3</accession>
<reference evidence="3 4" key="1">
    <citation type="submission" date="2017-03" db="EMBL/GenBank/DDBJ databases">
        <title>Widespread Adenine N6-methylation of Active Genes in Fungi.</title>
        <authorList>
            <consortium name="DOE Joint Genome Institute"/>
            <person name="Mondo S.J."/>
            <person name="Dannebaum R.O."/>
            <person name="Kuo R.C."/>
            <person name="Louie K.B."/>
            <person name="Bewick A.J."/>
            <person name="Labutti K."/>
            <person name="Haridas S."/>
            <person name="Kuo A."/>
            <person name="Salamov A."/>
            <person name="Ahrendt S.R."/>
            <person name="Lau R."/>
            <person name="Bowen B.P."/>
            <person name="Lipzen A."/>
            <person name="Sullivan W."/>
            <person name="Andreopoulos W.B."/>
            <person name="Clum A."/>
            <person name="Lindquist E."/>
            <person name="Daum C."/>
            <person name="Northen T.R."/>
            <person name="Ramamoorthy G."/>
            <person name="Schmitz R.J."/>
            <person name="Gryganskyi A."/>
            <person name="Culley D."/>
            <person name="Magnuson J."/>
            <person name="James T.Y."/>
            <person name="O'Malley M.A."/>
            <person name="Stajich J.E."/>
            <person name="Spatafora J.W."/>
            <person name="Visel A."/>
            <person name="Grigoriev I.V."/>
        </authorList>
    </citation>
    <scope>NUCLEOTIDE SEQUENCE [LARGE SCALE GENOMIC DNA]</scope>
    <source>
        <strain evidence="3 4">NRRL Y-17943</strain>
    </source>
</reference>
<evidence type="ECO:0000313" key="4">
    <source>
        <dbReference type="Proteomes" id="UP000193218"/>
    </source>
</evidence>
<feature type="compositionally biased region" description="Polar residues" evidence="1">
    <location>
        <begin position="1"/>
        <end position="10"/>
    </location>
</feature>
<dbReference type="PANTHER" id="PTHR38116">
    <property type="entry name" value="CHROMOSOME 7, WHOLE GENOME SHOTGUN SEQUENCE"/>
    <property type="match status" value="1"/>
</dbReference>
<proteinExistence type="predicted"/>
<dbReference type="InterPro" id="IPR021833">
    <property type="entry name" value="DUF3425"/>
</dbReference>
<feature type="region of interest" description="Disordered" evidence="1">
    <location>
        <begin position="1"/>
        <end position="79"/>
    </location>
</feature>
<dbReference type="EMBL" id="NBSH01000013">
    <property type="protein sequence ID" value="ORX34735.1"/>
    <property type="molecule type" value="Genomic_DNA"/>
</dbReference>
<dbReference type="InterPro" id="IPR004827">
    <property type="entry name" value="bZIP"/>
</dbReference>
<evidence type="ECO:0000256" key="1">
    <source>
        <dbReference type="SAM" id="MobiDB-lite"/>
    </source>
</evidence>
<keyword evidence="4" id="KW-1185">Reference proteome</keyword>
<dbReference type="GO" id="GO:0003700">
    <property type="term" value="F:DNA-binding transcription factor activity"/>
    <property type="evidence" value="ECO:0007669"/>
    <property type="project" value="InterPro"/>
</dbReference>
<feature type="domain" description="BZIP" evidence="2">
    <location>
        <begin position="34"/>
        <end position="48"/>
    </location>
</feature>
<protein>
    <recommendedName>
        <fullName evidence="2">BZIP domain-containing protein</fullName>
    </recommendedName>
</protein>
<evidence type="ECO:0000259" key="2">
    <source>
        <dbReference type="PROSITE" id="PS00036"/>
    </source>
</evidence>
<gene>
    <name evidence="3" type="ORF">BD324DRAFT_652993</name>
</gene>
<name>A0A1Y1UCD3_9TREE</name>
<dbReference type="RefSeq" id="XP_021868977.1">
    <property type="nucleotide sequence ID" value="XM_022018591.1"/>
</dbReference>
<dbReference type="AlphaFoldDB" id="A0A1Y1UCD3"/>
<feature type="compositionally biased region" description="Basic residues" evidence="1">
    <location>
        <begin position="41"/>
        <end position="52"/>
    </location>
</feature>
<dbReference type="Proteomes" id="UP000193218">
    <property type="component" value="Unassembled WGS sequence"/>
</dbReference>
<dbReference type="InParanoid" id="A0A1Y1UCD3"/>
<dbReference type="OrthoDB" id="2245989at2759"/>
<dbReference type="STRING" id="4999.A0A1Y1UCD3"/>
<dbReference type="PROSITE" id="PS00036">
    <property type="entry name" value="BZIP_BASIC"/>
    <property type="match status" value="1"/>
</dbReference>
<organism evidence="3 4">
    <name type="scientific">Kockovaella imperatae</name>
    <dbReference type="NCBI Taxonomy" id="4999"/>
    <lineage>
        <taxon>Eukaryota</taxon>
        <taxon>Fungi</taxon>
        <taxon>Dikarya</taxon>
        <taxon>Basidiomycota</taxon>
        <taxon>Agaricomycotina</taxon>
        <taxon>Tremellomycetes</taxon>
        <taxon>Tremellales</taxon>
        <taxon>Cuniculitremaceae</taxon>
        <taxon>Kockovaella</taxon>
    </lineage>
</organism>
<feature type="compositionally biased region" description="Basic and acidic residues" evidence="1">
    <location>
        <begin position="14"/>
        <end position="24"/>
    </location>
</feature>
<evidence type="ECO:0000313" key="3">
    <source>
        <dbReference type="EMBL" id="ORX34735.1"/>
    </source>
</evidence>
<feature type="compositionally biased region" description="Polar residues" evidence="1">
    <location>
        <begin position="53"/>
        <end position="75"/>
    </location>
</feature>